<feature type="transmembrane region" description="Helical" evidence="7">
    <location>
        <begin position="39"/>
        <end position="59"/>
    </location>
</feature>
<dbReference type="InterPro" id="IPR017452">
    <property type="entry name" value="GPCR_Rhodpsn_7TM"/>
</dbReference>
<keyword evidence="3 7" id="KW-1133">Transmembrane helix</keyword>
<dbReference type="InterPro" id="IPR050125">
    <property type="entry name" value="GPCR_opsins"/>
</dbReference>
<evidence type="ECO:0000313" key="10">
    <source>
        <dbReference type="Proteomes" id="UP000320333"/>
    </source>
</evidence>
<dbReference type="OrthoDB" id="2130515at2759"/>
<feature type="transmembrane region" description="Helical" evidence="7">
    <location>
        <begin position="351"/>
        <end position="371"/>
    </location>
</feature>
<dbReference type="Pfam" id="PF00001">
    <property type="entry name" value="7tm_1"/>
    <property type="match status" value="1"/>
</dbReference>
<keyword evidence="4" id="KW-0807">Transducer</keyword>
<dbReference type="PRINTS" id="PR00237">
    <property type="entry name" value="GPCRRHODOPSN"/>
</dbReference>
<dbReference type="AlphaFoldDB" id="A0A507ESK8"/>
<accession>A0A507ESK8</accession>
<feature type="transmembrane region" description="Helical" evidence="7">
    <location>
        <begin position="79"/>
        <end position="102"/>
    </location>
</feature>
<protein>
    <recommendedName>
        <fullName evidence="8">G-protein coupled receptors family 1 profile domain-containing protein</fullName>
    </recommendedName>
</protein>
<keyword evidence="10" id="KW-1185">Reference proteome</keyword>
<reference evidence="9 10" key="1">
    <citation type="journal article" date="2019" name="Sci. Rep.">
        <title>Comparative genomics of chytrid fungi reveal insights into the obligate biotrophic and pathogenic lifestyle of Synchytrium endobioticum.</title>
        <authorList>
            <person name="van de Vossenberg B.T.L.H."/>
            <person name="Warris S."/>
            <person name="Nguyen H.D.T."/>
            <person name="van Gent-Pelzer M.P.E."/>
            <person name="Joly D.L."/>
            <person name="van de Geest H.C."/>
            <person name="Bonants P.J.M."/>
            <person name="Smith D.S."/>
            <person name="Levesque C.A."/>
            <person name="van der Lee T.A.J."/>
        </authorList>
    </citation>
    <scope>NUCLEOTIDE SEQUENCE [LARGE SCALE GENOMIC DNA]</scope>
    <source>
        <strain evidence="9 10">CBS 675.73</strain>
    </source>
</reference>
<feature type="transmembrane region" description="Helical" evidence="7">
    <location>
        <begin position="163"/>
        <end position="188"/>
    </location>
</feature>
<feature type="transmembrane region" description="Helical" evidence="7">
    <location>
        <begin position="313"/>
        <end position="331"/>
    </location>
</feature>
<dbReference type="GO" id="GO:0004930">
    <property type="term" value="F:G protein-coupled receptor activity"/>
    <property type="evidence" value="ECO:0007669"/>
    <property type="project" value="UniProtKB-KW"/>
</dbReference>
<dbReference type="GO" id="GO:0016020">
    <property type="term" value="C:membrane"/>
    <property type="evidence" value="ECO:0007669"/>
    <property type="project" value="UniProtKB-SubCell"/>
</dbReference>
<dbReference type="Gene3D" id="1.20.1070.10">
    <property type="entry name" value="Rhodopsin 7-helix transmembrane proteins"/>
    <property type="match status" value="1"/>
</dbReference>
<evidence type="ECO:0000256" key="3">
    <source>
        <dbReference type="ARBA" id="ARBA00022989"/>
    </source>
</evidence>
<comment type="caution">
    <text evidence="9">The sequence shown here is derived from an EMBL/GenBank/DDBJ whole genome shotgun (WGS) entry which is preliminary data.</text>
</comment>
<evidence type="ECO:0000256" key="1">
    <source>
        <dbReference type="ARBA" id="ARBA00004141"/>
    </source>
</evidence>
<name>A0A507ESK8_9FUNG</name>
<keyword evidence="6" id="KW-0675">Receptor</keyword>
<evidence type="ECO:0000256" key="5">
    <source>
        <dbReference type="ARBA" id="ARBA00023136"/>
    </source>
</evidence>
<proteinExistence type="predicted"/>
<feature type="domain" description="G-protein coupled receptors family 1 profile" evidence="8">
    <location>
        <begin position="19"/>
        <end position="368"/>
    </location>
</feature>
<dbReference type="CDD" id="cd00637">
    <property type="entry name" value="7tm_classA_rhodopsin-like"/>
    <property type="match status" value="1"/>
</dbReference>
<dbReference type="PANTHER" id="PTHR24240">
    <property type="entry name" value="OPSIN"/>
    <property type="match status" value="1"/>
</dbReference>
<dbReference type="SUPFAM" id="SSF81321">
    <property type="entry name" value="Family A G protein-coupled receptor-like"/>
    <property type="match status" value="1"/>
</dbReference>
<feature type="transmembrane region" description="Helical" evidence="7">
    <location>
        <begin position="6"/>
        <end position="27"/>
    </location>
</feature>
<keyword evidence="4" id="KW-0297">G-protein coupled receptor</keyword>
<comment type="subcellular location">
    <subcellularLocation>
        <location evidence="1">Membrane</location>
        <topology evidence="1">Multi-pass membrane protein</topology>
    </subcellularLocation>
</comment>
<feature type="transmembrane region" description="Helical" evidence="7">
    <location>
        <begin position="114"/>
        <end position="136"/>
    </location>
</feature>
<evidence type="ECO:0000256" key="4">
    <source>
        <dbReference type="ARBA" id="ARBA00023040"/>
    </source>
</evidence>
<keyword evidence="5 7" id="KW-0472">Membrane</keyword>
<evidence type="ECO:0000256" key="2">
    <source>
        <dbReference type="ARBA" id="ARBA00022692"/>
    </source>
</evidence>
<dbReference type="InterPro" id="IPR000276">
    <property type="entry name" value="GPCR_Rhodpsn"/>
</dbReference>
<dbReference type="Proteomes" id="UP000320333">
    <property type="component" value="Unassembled WGS sequence"/>
</dbReference>
<sequence>MNTGYTHLEAILMIPALLLNALIVLTSGAHVKRLCASSLFIYLLCLFDLLVLTTTAFMFSHQMIHFDEPYPFNWCKINASVSVFGCLMSLILCMGLTLFRYLTIVSQRAIPASFPVRFLAVAVFLSGLIACGPFFLRSDNTAFMLRQSGVYCAFDWTVSTIEVRGVCVLAVLIATIPIVFIAYAYLAIYLEVRKVNRFAEEFLTAAGSNPLPVCSSNPDLAQQQQQPQIQPTVLPPVPQLLGAQKGSKASLANLAADDFVNAGRESTPYPPAQNASNSQGQESLARRALAHLSLRAIQAKKARTRAQEDERRLLIQSISIIAGFIVGWTPLYAVALYEMVSGQYVSAEVDFLAFAFVHVNDVVSAVVVLVFDADLRKNAYICLPCKKSSK</sequence>
<keyword evidence="2 7" id="KW-0812">Transmembrane</keyword>
<dbReference type="PROSITE" id="PS50262">
    <property type="entry name" value="G_PROTEIN_RECEP_F1_2"/>
    <property type="match status" value="1"/>
</dbReference>
<evidence type="ECO:0000313" key="9">
    <source>
        <dbReference type="EMBL" id="TPX66327.1"/>
    </source>
</evidence>
<evidence type="ECO:0000259" key="8">
    <source>
        <dbReference type="PROSITE" id="PS50262"/>
    </source>
</evidence>
<organism evidence="9 10">
    <name type="scientific">Chytriomyces confervae</name>
    <dbReference type="NCBI Taxonomy" id="246404"/>
    <lineage>
        <taxon>Eukaryota</taxon>
        <taxon>Fungi</taxon>
        <taxon>Fungi incertae sedis</taxon>
        <taxon>Chytridiomycota</taxon>
        <taxon>Chytridiomycota incertae sedis</taxon>
        <taxon>Chytridiomycetes</taxon>
        <taxon>Chytridiales</taxon>
        <taxon>Chytriomycetaceae</taxon>
        <taxon>Chytriomyces</taxon>
    </lineage>
</organism>
<gene>
    <name evidence="9" type="ORF">CcCBS67573_g07865</name>
</gene>
<dbReference type="EMBL" id="QEAP01000447">
    <property type="protein sequence ID" value="TPX66327.1"/>
    <property type="molecule type" value="Genomic_DNA"/>
</dbReference>
<evidence type="ECO:0000256" key="6">
    <source>
        <dbReference type="ARBA" id="ARBA00023170"/>
    </source>
</evidence>
<evidence type="ECO:0000256" key="7">
    <source>
        <dbReference type="SAM" id="Phobius"/>
    </source>
</evidence>